<dbReference type="Proteomes" id="UP001227230">
    <property type="component" value="Chromosome 19"/>
</dbReference>
<dbReference type="EMBL" id="CP126666">
    <property type="protein sequence ID" value="WKA13167.1"/>
    <property type="molecule type" value="Genomic_DNA"/>
</dbReference>
<organism evidence="2 3">
    <name type="scientific">Vitis vinifera</name>
    <name type="common">Grape</name>
    <dbReference type="NCBI Taxonomy" id="29760"/>
    <lineage>
        <taxon>Eukaryota</taxon>
        <taxon>Viridiplantae</taxon>
        <taxon>Streptophyta</taxon>
        <taxon>Embryophyta</taxon>
        <taxon>Tracheophyta</taxon>
        <taxon>Spermatophyta</taxon>
        <taxon>Magnoliopsida</taxon>
        <taxon>eudicotyledons</taxon>
        <taxon>Gunneridae</taxon>
        <taxon>Pentapetalae</taxon>
        <taxon>rosids</taxon>
        <taxon>Vitales</taxon>
        <taxon>Vitaceae</taxon>
        <taxon>Viteae</taxon>
        <taxon>Vitis</taxon>
    </lineage>
</organism>
<name>A0ABY9E0Q7_VITVI</name>
<gene>
    <name evidence="2" type="ORF">VitviT2T_030497</name>
</gene>
<feature type="domain" description="DUF4283" evidence="1">
    <location>
        <begin position="2"/>
        <end position="87"/>
    </location>
</feature>
<dbReference type="PANTHER" id="PTHR34427">
    <property type="entry name" value="DUF4283 DOMAIN PROTEIN"/>
    <property type="match status" value="1"/>
</dbReference>
<evidence type="ECO:0000313" key="3">
    <source>
        <dbReference type="Proteomes" id="UP001227230"/>
    </source>
</evidence>
<dbReference type="Pfam" id="PF14111">
    <property type="entry name" value="DUF4283"/>
    <property type="match status" value="1"/>
</dbReference>
<dbReference type="InterPro" id="IPR025558">
    <property type="entry name" value="DUF4283"/>
</dbReference>
<reference evidence="2 3" key="1">
    <citation type="journal article" date="2023" name="Hortic Res">
        <title>The complete reference genome for grapevine (Vitis vinifera L.) genetics and breeding.</title>
        <authorList>
            <person name="Shi X."/>
            <person name="Cao S."/>
            <person name="Wang X."/>
            <person name="Huang S."/>
            <person name="Wang Y."/>
            <person name="Liu Z."/>
            <person name="Liu W."/>
            <person name="Leng X."/>
            <person name="Peng Y."/>
            <person name="Wang N."/>
            <person name="Wang Y."/>
            <person name="Ma Z."/>
            <person name="Xu X."/>
            <person name="Zhang F."/>
            <person name="Xue H."/>
            <person name="Zhong H."/>
            <person name="Wang Y."/>
            <person name="Zhang K."/>
            <person name="Velt A."/>
            <person name="Avia K."/>
            <person name="Holtgrawe D."/>
            <person name="Grimplet J."/>
            <person name="Matus J.T."/>
            <person name="Ware D."/>
            <person name="Wu X."/>
            <person name="Wang H."/>
            <person name="Liu C."/>
            <person name="Fang Y."/>
            <person name="Rustenholz C."/>
            <person name="Cheng Z."/>
            <person name="Xiao H."/>
            <person name="Zhou Y."/>
        </authorList>
    </citation>
    <scope>NUCLEOTIDE SEQUENCE [LARGE SCALE GENOMIC DNA]</scope>
    <source>
        <strain evidence="3">cv. Pinot noir / PN40024</strain>
        <tissue evidence="2">Leaf</tissue>
    </source>
</reference>
<keyword evidence="3" id="KW-1185">Reference proteome</keyword>
<protein>
    <recommendedName>
        <fullName evidence="1">DUF4283 domain-containing protein</fullName>
    </recommendedName>
</protein>
<evidence type="ECO:0000259" key="1">
    <source>
        <dbReference type="Pfam" id="PF14111"/>
    </source>
</evidence>
<accession>A0ABY9E0Q7</accession>
<dbReference type="PANTHER" id="PTHR34427:SF5">
    <property type="entry name" value="DUF4283 DOMAIN-CONTAINING PROTEIN"/>
    <property type="match status" value="1"/>
</dbReference>
<evidence type="ECO:0000313" key="2">
    <source>
        <dbReference type="EMBL" id="WKA13167.1"/>
    </source>
</evidence>
<sequence length="125" mass="14205">MEALKSSLVGKCGDFRDPVPDLGGLNTWVVENWQLHGVLSISLFGVSLILFDFEVSSDAYAMSNRGLRWFENKRLLLNRWAPEVGCFQSGFYTNEVWVRLLGLPLHLWSKDSFKLVPTVVEDSLQ</sequence>
<proteinExistence type="predicted"/>